<feature type="compositionally biased region" description="Low complexity" evidence="7">
    <location>
        <begin position="780"/>
        <end position="791"/>
    </location>
</feature>
<sequence>MSTSDFQKADLIEANLHERSISLEEPRPNDDSEASSHKRFPEKDGDEVKPNKGSSERSGLQLPSPSRPESSKKLHYLSRSPVISSHKLSMSLTPPPVPNQSDQPINPLTEYKKLIELKSGGRYVPPAKLRALLEQINIEKGTKEYQRVQWDKLKKSINGLVNKVNKSNIRSIVADIFRNNMVRGRGLFVRSIMKAQSSSLPFTSVYASLTAIINTKLPQIGELLITRLIIQFRKAFKRNDKSTCITSTIFLAHLCNFQVAHEILVLQILHLLLEQPTDDSVEIAVGFMKEVGAFLAETSSAANNMVFERFRAILHEGQLNKRTQYMIEVLFQVRRDGYKENPIIPEDLDLVEEDDQITHMIGLDDEDLKSQDLLNIFRFDKEYETSEEKYETIKHDILGDSSEEETDEEDNRDSATSESESDIENEADPDVDTASGGVTETKIKDMTNTDMLNLRKTIYLTIKSSLTPEEATHKLLRLHLSTEHEKEIVNMVIECCSEEKTYHKLFGGIGERLCRRSKQWHELVMEAFKHYFGIIHRYSNDQIRNMATFFGYLLACDSLDWSVFEVVHINDEETTPSSRIFIQLLFDEMSREIGIREIAIRFKEDYLKPYICELFPMDDKRKTIYAINYFTAIKMGVLTEDMRDWLKNRAPTPSPSPERYSDRSRSRSYDSYSGSGHRKIYRSPGTKAISGSRSRSFTRSTSRSRSFSRGRSYTPSRSRSRSLSYSSRSHSPRRGKGLRTRNRSLSSRPRSKSRSRSRSASGSPSRLSRQERHGKRARSPLRSLSPLARASSTERARDYSPPPARPRTWQEAAIQATPKSSTKPTAATDIRGKGRARAADYL</sequence>
<evidence type="ECO:0000313" key="10">
    <source>
        <dbReference type="Proteomes" id="UP000095009"/>
    </source>
</evidence>
<reference evidence="9 10" key="1">
    <citation type="journal article" date="2016" name="Proc. Natl. Acad. Sci. U.S.A.">
        <title>Comparative genomics of biotechnologically important yeasts.</title>
        <authorList>
            <person name="Riley R."/>
            <person name="Haridas S."/>
            <person name="Wolfe K.H."/>
            <person name="Lopes M.R."/>
            <person name="Hittinger C.T."/>
            <person name="Goeker M."/>
            <person name="Salamov A.A."/>
            <person name="Wisecaver J.H."/>
            <person name="Long T.M."/>
            <person name="Calvey C.H."/>
            <person name="Aerts A.L."/>
            <person name="Barry K.W."/>
            <person name="Choi C."/>
            <person name="Clum A."/>
            <person name="Coughlan A.Y."/>
            <person name="Deshpande S."/>
            <person name="Douglass A.P."/>
            <person name="Hanson S.J."/>
            <person name="Klenk H.-P."/>
            <person name="LaButti K.M."/>
            <person name="Lapidus A."/>
            <person name="Lindquist E.A."/>
            <person name="Lipzen A.M."/>
            <person name="Meier-Kolthoff J.P."/>
            <person name="Ohm R.A."/>
            <person name="Otillar R.P."/>
            <person name="Pangilinan J.L."/>
            <person name="Peng Y."/>
            <person name="Rokas A."/>
            <person name="Rosa C.A."/>
            <person name="Scheuner C."/>
            <person name="Sibirny A.A."/>
            <person name="Slot J.C."/>
            <person name="Stielow J.B."/>
            <person name="Sun H."/>
            <person name="Kurtzman C.P."/>
            <person name="Blackwell M."/>
            <person name="Grigoriev I.V."/>
            <person name="Jeffries T.W."/>
        </authorList>
    </citation>
    <scope>NUCLEOTIDE SEQUENCE [LARGE SCALE GENOMIC DNA]</scope>
    <source>
        <strain evidence="9 10">DSM 6958</strain>
    </source>
</reference>
<feature type="region of interest" description="Disordered" evidence="7">
    <location>
        <begin position="647"/>
        <end position="842"/>
    </location>
</feature>
<dbReference type="OrthoDB" id="3938623at2759"/>
<dbReference type="PROSITE" id="PS51366">
    <property type="entry name" value="MI"/>
    <property type="match status" value="1"/>
</dbReference>
<dbReference type="GO" id="GO:0000398">
    <property type="term" value="P:mRNA splicing, via spliceosome"/>
    <property type="evidence" value="ECO:0007669"/>
    <property type="project" value="TreeGrafter"/>
</dbReference>
<dbReference type="STRING" id="857566.A0A1E3PS81"/>
<dbReference type="Proteomes" id="UP000095009">
    <property type="component" value="Unassembled WGS sequence"/>
</dbReference>
<feature type="compositionally biased region" description="Basic and acidic residues" evidence="7">
    <location>
        <begin position="659"/>
        <end position="668"/>
    </location>
</feature>
<feature type="compositionally biased region" description="Low complexity" evidence="7">
    <location>
        <begin position="690"/>
        <end position="729"/>
    </location>
</feature>
<dbReference type="InterPro" id="IPR003891">
    <property type="entry name" value="Initiation_fac_eIF4g_MI"/>
</dbReference>
<keyword evidence="10" id="KW-1185">Reference proteome</keyword>
<feature type="domain" description="MI" evidence="8">
    <location>
        <begin position="453"/>
        <end position="569"/>
    </location>
</feature>
<dbReference type="Pfam" id="PF02847">
    <property type="entry name" value="MA3"/>
    <property type="match status" value="1"/>
</dbReference>
<dbReference type="PANTHER" id="PTHR18034">
    <property type="entry name" value="CELL CYCLE CONTROL PROTEIN CWF22-RELATED"/>
    <property type="match status" value="1"/>
</dbReference>
<dbReference type="SUPFAM" id="SSF48371">
    <property type="entry name" value="ARM repeat"/>
    <property type="match status" value="1"/>
</dbReference>
<evidence type="ECO:0000256" key="7">
    <source>
        <dbReference type="SAM" id="MobiDB-lite"/>
    </source>
</evidence>
<dbReference type="SMART" id="SM00543">
    <property type="entry name" value="MIF4G"/>
    <property type="match status" value="1"/>
</dbReference>
<evidence type="ECO:0000256" key="4">
    <source>
        <dbReference type="ARBA" id="ARBA00023187"/>
    </source>
</evidence>
<feature type="compositionally biased region" description="Low complexity" evidence="7">
    <location>
        <begin position="758"/>
        <end position="767"/>
    </location>
</feature>
<dbReference type="InterPro" id="IPR050781">
    <property type="entry name" value="CWC22_splicing_factor"/>
</dbReference>
<gene>
    <name evidence="9" type="ORF">NADFUDRAFT_68438</name>
</gene>
<dbReference type="GO" id="GO:0003723">
    <property type="term" value="F:RNA binding"/>
    <property type="evidence" value="ECO:0007669"/>
    <property type="project" value="InterPro"/>
</dbReference>
<feature type="region of interest" description="Disordered" evidence="7">
    <location>
        <begin position="1"/>
        <end position="74"/>
    </location>
</feature>
<dbReference type="Pfam" id="PF02854">
    <property type="entry name" value="MIF4G"/>
    <property type="match status" value="1"/>
</dbReference>
<organism evidence="9 10">
    <name type="scientific">Nadsonia fulvescens var. elongata DSM 6958</name>
    <dbReference type="NCBI Taxonomy" id="857566"/>
    <lineage>
        <taxon>Eukaryota</taxon>
        <taxon>Fungi</taxon>
        <taxon>Dikarya</taxon>
        <taxon>Ascomycota</taxon>
        <taxon>Saccharomycotina</taxon>
        <taxon>Dipodascomycetes</taxon>
        <taxon>Dipodascales</taxon>
        <taxon>Dipodascales incertae sedis</taxon>
        <taxon>Nadsonia</taxon>
    </lineage>
</organism>
<feature type="compositionally biased region" description="Polar residues" evidence="7">
    <location>
        <begin position="52"/>
        <end position="68"/>
    </location>
</feature>
<evidence type="ECO:0000256" key="1">
    <source>
        <dbReference type="ARBA" id="ARBA00004123"/>
    </source>
</evidence>
<dbReference type="EMBL" id="KV454406">
    <property type="protein sequence ID" value="ODQ68138.1"/>
    <property type="molecule type" value="Genomic_DNA"/>
</dbReference>
<evidence type="ECO:0000256" key="2">
    <source>
        <dbReference type="ARBA" id="ARBA00006856"/>
    </source>
</evidence>
<dbReference type="InterPro" id="IPR016024">
    <property type="entry name" value="ARM-type_fold"/>
</dbReference>
<proteinExistence type="inferred from homology"/>
<evidence type="ECO:0000313" key="9">
    <source>
        <dbReference type="EMBL" id="ODQ68138.1"/>
    </source>
</evidence>
<feature type="compositionally biased region" description="Acidic residues" evidence="7">
    <location>
        <begin position="401"/>
        <end position="411"/>
    </location>
</feature>
<dbReference type="AlphaFoldDB" id="A0A1E3PS81"/>
<dbReference type="InterPro" id="IPR003890">
    <property type="entry name" value="MIF4G-like_typ-3"/>
</dbReference>
<evidence type="ECO:0000256" key="5">
    <source>
        <dbReference type="ARBA" id="ARBA00023242"/>
    </source>
</evidence>
<name>A0A1E3PS81_9ASCO</name>
<dbReference type="Gene3D" id="1.25.40.180">
    <property type="match status" value="1"/>
</dbReference>
<feature type="region of interest" description="Disordered" evidence="7">
    <location>
        <begin position="390"/>
        <end position="442"/>
    </location>
</feature>
<keyword evidence="5" id="KW-0539">Nucleus</keyword>
<keyword evidence="3" id="KW-0507">mRNA processing</keyword>
<keyword evidence="4" id="KW-0508">mRNA splicing</keyword>
<feature type="compositionally biased region" description="Basic residues" evidence="7">
    <location>
        <begin position="730"/>
        <end position="742"/>
    </location>
</feature>
<dbReference type="PANTHER" id="PTHR18034:SF3">
    <property type="entry name" value="PRE-MRNA-SPLICING FACTOR CWC22 HOMOLOG"/>
    <property type="match status" value="1"/>
</dbReference>
<protein>
    <recommendedName>
        <fullName evidence="6">Pre-mRNA-splicing factor CWC22</fullName>
    </recommendedName>
</protein>
<feature type="compositionally biased region" description="Acidic residues" evidence="7">
    <location>
        <begin position="419"/>
        <end position="431"/>
    </location>
</feature>
<accession>A0A1E3PS81</accession>
<feature type="compositionally biased region" description="Basic and acidic residues" evidence="7">
    <location>
        <begin position="7"/>
        <end position="50"/>
    </location>
</feature>
<comment type="similarity">
    <text evidence="2">Belongs to the CWC22 family.</text>
</comment>
<evidence type="ECO:0000259" key="8">
    <source>
        <dbReference type="PROSITE" id="PS51366"/>
    </source>
</evidence>
<dbReference type="GO" id="GO:0071013">
    <property type="term" value="C:catalytic step 2 spliceosome"/>
    <property type="evidence" value="ECO:0007669"/>
    <property type="project" value="TreeGrafter"/>
</dbReference>
<dbReference type="FunFam" id="1.25.40.180:FF:000004">
    <property type="entry name" value="pre-mRNA-splicing factor CWC22 homolog"/>
    <property type="match status" value="1"/>
</dbReference>
<evidence type="ECO:0000256" key="6">
    <source>
        <dbReference type="ARBA" id="ARBA00040804"/>
    </source>
</evidence>
<dbReference type="SMART" id="SM00544">
    <property type="entry name" value="MA3"/>
    <property type="match status" value="1"/>
</dbReference>
<evidence type="ECO:0000256" key="3">
    <source>
        <dbReference type="ARBA" id="ARBA00022664"/>
    </source>
</evidence>
<comment type="subcellular location">
    <subcellularLocation>
        <location evidence="1">Nucleus</location>
    </subcellularLocation>
</comment>